<dbReference type="AlphaFoldDB" id="A0A059B513"/>
<name>A0A059B513_EUCGR</name>
<proteinExistence type="predicted"/>
<dbReference type="EMBL" id="KK198760">
    <property type="protein sequence ID" value="KCW60961.1"/>
    <property type="molecule type" value="Genomic_DNA"/>
</dbReference>
<evidence type="ECO:0000313" key="1">
    <source>
        <dbReference type="EMBL" id="KCW60961.1"/>
    </source>
</evidence>
<gene>
    <name evidence="1" type="ORF">EUGRSUZ_H03696</name>
</gene>
<sequence length="70" mass="8279">MDQERFFYLRNPLELKRGPCTRSQISGFCSLFEFKFREEEELEREVQGMQREEGLEAIDPWACIAVNSTS</sequence>
<reference evidence="1" key="1">
    <citation type="submission" date="2013-07" db="EMBL/GenBank/DDBJ databases">
        <title>The genome of Eucalyptus grandis.</title>
        <authorList>
            <person name="Schmutz J."/>
            <person name="Hayes R."/>
            <person name="Myburg A."/>
            <person name="Tuskan G."/>
            <person name="Grattapaglia D."/>
            <person name="Rokhsar D.S."/>
        </authorList>
    </citation>
    <scope>NUCLEOTIDE SEQUENCE</scope>
    <source>
        <tissue evidence="1">Leaf extractions</tissue>
    </source>
</reference>
<dbReference type="InParanoid" id="A0A059B513"/>
<organism evidence="1">
    <name type="scientific">Eucalyptus grandis</name>
    <name type="common">Flooded gum</name>
    <dbReference type="NCBI Taxonomy" id="71139"/>
    <lineage>
        <taxon>Eukaryota</taxon>
        <taxon>Viridiplantae</taxon>
        <taxon>Streptophyta</taxon>
        <taxon>Embryophyta</taxon>
        <taxon>Tracheophyta</taxon>
        <taxon>Spermatophyta</taxon>
        <taxon>Magnoliopsida</taxon>
        <taxon>eudicotyledons</taxon>
        <taxon>Gunneridae</taxon>
        <taxon>Pentapetalae</taxon>
        <taxon>rosids</taxon>
        <taxon>malvids</taxon>
        <taxon>Myrtales</taxon>
        <taxon>Myrtaceae</taxon>
        <taxon>Myrtoideae</taxon>
        <taxon>Eucalypteae</taxon>
        <taxon>Eucalyptus</taxon>
    </lineage>
</organism>
<protein>
    <submittedName>
        <fullName evidence="1">Uncharacterized protein</fullName>
    </submittedName>
</protein>
<accession>A0A059B513</accession>
<dbReference type="Gramene" id="KCW60961">
    <property type="protein sequence ID" value="KCW60961"/>
    <property type="gene ID" value="EUGRSUZ_H03696"/>
</dbReference>